<evidence type="ECO:0000256" key="7">
    <source>
        <dbReference type="ARBA" id="ARBA00033408"/>
    </source>
</evidence>
<dbReference type="GO" id="GO:0006310">
    <property type="term" value="P:DNA recombination"/>
    <property type="evidence" value="ECO:0007669"/>
    <property type="project" value="InterPro"/>
</dbReference>
<keyword evidence="9" id="KW-0175">Coiled coil</keyword>
<evidence type="ECO:0000256" key="1">
    <source>
        <dbReference type="ARBA" id="ARBA00009441"/>
    </source>
</evidence>
<keyword evidence="12" id="KW-1185">Reference proteome</keyword>
<protein>
    <recommendedName>
        <fullName evidence="2 8">DNA repair protein RecN</fullName>
    </recommendedName>
    <alternativeName>
        <fullName evidence="7 8">Recombination protein N</fullName>
    </alternativeName>
</protein>
<dbReference type="PANTHER" id="PTHR11059:SF0">
    <property type="entry name" value="DNA REPAIR PROTEIN RECN"/>
    <property type="match status" value="1"/>
</dbReference>
<comment type="similarity">
    <text evidence="1 8">Belongs to the RecN family.</text>
</comment>
<dbReference type="Proteomes" id="UP000003494">
    <property type="component" value="Unassembled WGS sequence"/>
</dbReference>
<evidence type="ECO:0000256" key="8">
    <source>
        <dbReference type="PIRNR" id="PIRNR003128"/>
    </source>
</evidence>
<dbReference type="CDD" id="cd03241">
    <property type="entry name" value="ABC_RecN"/>
    <property type="match status" value="1"/>
</dbReference>
<dbReference type="EMBL" id="ACIP02000002">
    <property type="protein sequence ID" value="EEP28140.1"/>
    <property type="molecule type" value="Genomic_DNA"/>
</dbReference>
<dbReference type="Gene3D" id="3.40.50.300">
    <property type="entry name" value="P-loop containing nucleotide triphosphate hydrolases"/>
    <property type="match status" value="2"/>
</dbReference>
<evidence type="ECO:0000259" key="10">
    <source>
        <dbReference type="Pfam" id="PF13476"/>
    </source>
</evidence>
<dbReference type="eggNOG" id="COG0497">
    <property type="taxonomic scope" value="Bacteria"/>
</dbReference>
<evidence type="ECO:0000256" key="3">
    <source>
        <dbReference type="ARBA" id="ARBA00022741"/>
    </source>
</evidence>
<keyword evidence="6 8" id="KW-0234">DNA repair</keyword>
<feature type="coiled-coil region" evidence="9">
    <location>
        <begin position="335"/>
        <end position="362"/>
    </location>
</feature>
<organism evidence="11 12">
    <name type="scientific">Shuttleworthella satelles DSM 14600</name>
    <dbReference type="NCBI Taxonomy" id="626523"/>
    <lineage>
        <taxon>Bacteria</taxon>
        <taxon>Bacillati</taxon>
        <taxon>Bacillota</taxon>
        <taxon>Clostridia</taxon>
        <taxon>Lachnospirales</taxon>
        <taxon>Lachnospiraceae</taxon>
        <taxon>Shuttleworthella</taxon>
    </lineage>
</organism>
<evidence type="ECO:0000256" key="6">
    <source>
        <dbReference type="ARBA" id="ARBA00023204"/>
    </source>
</evidence>
<dbReference type="InterPro" id="IPR038729">
    <property type="entry name" value="Rad50/SbcC_AAA"/>
</dbReference>
<evidence type="ECO:0000256" key="9">
    <source>
        <dbReference type="SAM" id="Coils"/>
    </source>
</evidence>
<keyword evidence="3" id="KW-0547">Nucleotide-binding</keyword>
<gene>
    <name evidence="11" type="primary">recN</name>
    <name evidence="11" type="ORF">GCWU000342_00948</name>
</gene>
<dbReference type="GO" id="GO:0005524">
    <property type="term" value="F:ATP binding"/>
    <property type="evidence" value="ECO:0007669"/>
    <property type="project" value="UniProtKB-KW"/>
</dbReference>
<dbReference type="GO" id="GO:0006302">
    <property type="term" value="P:double-strand break repair"/>
    <property type="evidence" value="ECO:0007669"/>
    <property type="project" value="InterPro"/>
</dbReference>
<keyword evidence="4 8" id="KW-0227">DNA damage</keyword>
<evidence type="ECO:0000256" key="2">
    <source>
        <dbReference type="ARBA" id="ARBA00021315"/>
    </source>
</evidence>
<evidence type="ECO:0000313" key="11">
    <source>
        <dbReference type="EMBL" id="EEP28140.1"/>
    </source>
</evidence>
<dbReference type="PIRSF" id="PIRSF003128">
    <property type="entry name" value="RecN"/>
    <property type="match status" value="1"/>
</dbReference>
<proteinExistence type="inferred from homology"/>
<dbReference type="SUPFAM" id="SSF52540">
    <property type="entry name" value="P-loop containing nucleoside triphosphate hydrolases"/>
    <property type="match status" value="1"/>
</dbReference>
<dbReference type="GO" id="GO:0016887">
    <property type="term" value="F:ATP hydrolysis activity"/>
    <property type="evidence" value="ECO:0007669"/>
    <property type="project" value="InterPro"/>
</dbReference>
<comment type="function">
    <text evidence="8">May be involved in recombinational repair of damaged DNA.</text>
</comment>
<dbReference type="NCBIfam" id="TIGR00634">
    <property type="entry name" value="recN"/>
    <property type="match status" value="1"/>
</dbReference>
<dbReference type="PANTHER" id="PTHR11059">
    <property type="entry name" value="DNA REPAIR PROTEIN RECN"/>
    <property type="match status" value="1"/>
</dbReference>
<dbReference type="GO" id="GO:0043590">
    <property type="term" value="C:bacterial nucleoid"/>
    <property type="evidence" value="ECO:0007669"/>
    <property type="project" value="TreeGrafter"/>
</dbReference>
<name>C4GAJ7_9FIRM</name>
<dbReference type="InterPro" id="IPR004604">
    <property type="entry name" value="DNA_recomb/repair_RecN"/>
</dbReference>
<dbReference type="InterPro" id="IPR027417">
    <property type="entry name" value="P-loop_NTPase"/>
</dbReference>
<dbReference type="GO" id="GO:0009432">
    <property type="term" value="P:SOS response"/>
    <property type="evidence" value="ECO:0007669"/>
    <property type="project" value="TreeGrafter"/>
</dbReference>
<evidence type="ECO:0000256" key="5">
    <source>
        <dbReference type="ARBA" id="ARBA00022840"/>
    </source>
</evidence>
<reference evidence="11" key="1">
    <citation type="submission" date="2009-04" db="EMBL/GenBank/DDBJ databases">
        <authorList>
            <person name="Weinstock G."/>
            <person name="Sodergren E."/>
            <person name="Clifton S."/>
            <person name="Fulton L."/>
            <person name="Fulton B."/>
            <person name="Courtney L."/>
            <person name="Fronick C."/>
            <person name="Harrison M."/>
            <person name="Strong C."/>
            <person name="Farmer C."/>
            <person name="Delahaunty K."/>
            <person name="Markovic C."/>
            <person name="Hall O."/>
            <person name="Minx P."/>
            <person name="Tomlinson C."/>
            <person name="Mitreva M."/>
            <person name="Nelson J."/>
            <person name="Hou S."/>
            <person name="Wollam A."/>
            <person name="Pepin K.H."/>
            <person name="Johnson M."/>
            <person name="Bhonagiri V."/>
            <person name="Nash W.E."/>
            <person name="Warren W."/>
            <person name="Chinwalla A."/>
            <person name="Mardis E.R."/>
            <person name="Wilson R.K."/>
        </authorList>
    </citation>
    <scope>NUCLEOTIDE SEQUENCE [LARGE SCALE GENOMIC DNA]</scope>
    <source>
        <strain evidence="11">DSM 14600</strain>
    </source>
</reference>
<keyword evidence="5" id="KW-0067">ATP-binding</keyword>
<feature type="domain" description="Rad50/SbcC-type AAA" evidence="10">
    <location>
        <begin position="5"/>
        <end position="228"/>
    </location>
</feature>
<dbReference type="STRING" id="626523.GCWU000342_00948"/>
<evidence type="ECO:0000313" key="12">
    <source>
        <dbReference type="Proteomes" id="UP000003494"/>
    </source>
</evidence>
<accession>C4GAJ7</accession>
<sequence length="560" mass="62525">MLLDLHVKNLALIEEEEIHFGGGLNILTGETGAGKSIILGALGIALGKKASREILRRPEEDGLAEAVFAVTSPAQRQVLAELEIPVYDDQVIFSRRISSGRTISKINGETMPAQTLKRAGEAFLDVYGQNEQQTLLKKSRHLALLDAFAGEELDGLKGDLSLAYQTYADLKKEADSASLDLSARLREISFLEHEVEEIREAELAIGEDLNLEAEYRKMKYASKITEELDRVRHLLSDESACGDLIAQAIHSLRQAEDYDSKIGDYLSALMDVESLISDVSGEIDSHLEDAAFDEERFYELEQRLDLINDLKAKYGRSIEEILAALEDKQKELFKLQDYDRYQEELKKRLKRAEEAYLDLARQVSARRKQAAKKLCARVSEALLSLNFLSANFQMRFTETSSYTAGGIDEAEFYISTNPGEEARPLSQVASGGELSRIMLVIKTELAAREDLVDSLIFDEVDAGISGKTAQAVARKLRRLGREVQVICITHLPLIAAEADRHFLIEKSLQAGRTVSGIRQLDEEETVRELARMISGDVISESVLENARQMRDAAAKEKRDQ</sequence>
<dbReference type="AlphaFoldDB" id="C4GAJ7"/>
<evidence type="ECO:0000256" key="4">
    <source>
        <dbReference type="ARBA" id="ARBA00022763"/>
    </source>
</evidence>
<comment type="caution">
    <text evidence="11">The sequence shown here is derived from an EMBL/GenBank/DDBJ whole genome shotgun (WGS) entry which is preliminary data.</text>
</comment>
<dbReference type="RefSeq" id="WP_006905959.1">
    <property type="nucleotide sequence ID" value="NZ_GG665866.1"/>
</dbReference>
<dbReference type="HOGENOM" id="CLU_018297_3_1_9"/>
<dbReference type="Pfam" id="PF13476">
    <property type="entry name" value="AAA_23"/>
    <property type="match status" value="1"/>
</dbReference>